<feature type="domain" description="Integrase catalytic" evidence="5">
    <location>
        <begin position="714"/>
        <end position="876"/>
    </location>
</feature>
<dbReference type="InterPro" id="IPR001584">
    <property type="entry name" value="Integrase_cat-core"/>
</dbReference>
<dbReference type="Gene3D" id="3.30.420.10">
    <property type="entry name" value="Ribonuclease H-like superfamily/Ribonuclease H"/>
    <property type="match status" value="1"/>
</dbReference>
<feature type="region of interest" description="Disordered" evidence="3">
    <location>
        <begin position="930"/>
        <end position="961"/>
    </location>
</feature>
<dbReference type="CDD" id="cd09274">
    <property type="entry name" value="RNase_HI_RT_Ty3"/>
    <property type="match status" value="1"/>
</dbReference>
<dbReference type="PANTHER" id="PTHR37984">
    <property type="entry name" value="PROTEIN CBG26694"/>
    <property type="match status" value="1"/>
</dbReference>
<feature type="region of interest" description="Disordered" evidence="3">
    <location>
        <begin position="887"/>
        <end position="918"/>
    </location>
</feature>
<dbReference type="InterPro" id="IPR043128">
    <property type="entry name" value="Rev_trsase/Diguanyl_cyclase"/>
</dbReference>
<dbReference type="InterPro" id="IPR043502">
    <property type="entry name" value="DNA/RNA_pol_sf"/>
</dbReference>
<dbReference type="Gene3D" id="3.30.70.270">
    <property type="match status" value="1"/>
</dbReference>
<keyword evidence="2" id="KW-0511">Multifunctional enzyme</keyword>
<proteinExistence type="predicted"/>
<dbReference type="GO" id="GO:0042575">
    <property type="term" value="C:DNA polymerase complex"/>
    <property type="evidence" value="ECO:0007669"/>
    <property type="project" value="UniProtKB-ARBA"/>
</dbReference>
<dbReference type="InterPro" id="IPR041588">
    <property type="entry name" value="Integrase_H2C2"/>
</dbReference>
<dbReference type="InterPro" id="IPR000477">
    <property type="entry name" value="RT_dom"/>
</dbReference>
<dbReference type="SUPFAM" id="SSF53098">
    <property type="entry name" value="Ribonuclease H-like"/>
    <property type="match status" value="1"/>
</dbReference>
<evidence type="ECO:0000259" key="5">
    <source>
        <dbReference type="PROSITE" id="PS50994"/>
    </source>
</evidence>
<evidence type="ECO:0000256" key="2">
    <source>
        <dbReference type="ARBA" id="ARBA00023268"/>
    </source>
</evidence>
<dbReference type="InterPro" id="IPR041577">
    <property type="entry name" value="RT_RNaseH_2"/>
</dbReference>
<dbReference type="OrthoDB" id="7554847at2759"/>
<evidence type="ECO:0000256" key="3">
    <source>
        <dbReference type="SAM" id="MobiDB-lite"/>
    </source>
</evidence>
<gene>
    <name evidence="7" type="primary">LOC112455989</name>
</gene>
<dbReference type="PANTHER" id="PTHR37984:SF5">
    <property type="entry name" value="PROTEIN NYNRIN-LIKE"/>
    <property type="match status" value="1"/>
</dbReference>
<dbReference type="Pfam" id="PF00665">
    <property type="entry name" value="rve"/>
    <property type="match status" value="1"/>
</dbReference>
<dbReference type="AlphaFoldDB" id="A0A6J1PVV2"/>
<dbReference type="PROSITE" id="PS50994">
    <property type="entry name" value="INTEGRASE"/>
    <property type="match status" value="1"/>
</dbReference>
<dbReference type="InterPro" id="IPR036397">
    <property type="entry name" value="RNaseH_sf"/>
</dbReference>
<dbReference type="GO" id="GO:0003676">
    <property type="term" value="F:nucleic acid binding"/>
    <property type="evidence" value="ECO:0007669"/>
    <property type="project" value="InterPro"/>
</dbReference>
<reference evidence="7" key="1">
    <citation type="submission" date="2025-08" db="UniProtKB">
        <authorList>
            <consortium name="RefSeq"/>
        </authorList>
    </citation>
    <scope>IDENTIFICATION</scope>
    <source>
        <tissue evidence="7">Whole body</tissue>
    </source>
</reference>
<dbReference type="Pfam" id="PF00078">
    <property type="entry name" value="RVT_1"/>
    <property type="match status" value="1"/>
</dbReference>
<name>A0A6J1PVV2_9HYME</name>
<organism evidence="6 7">
    <name type="scientific">Temnothorax curvispinosus</name>
    <dbReference type="NCBI Taxonomy" id="300111"/>
    <lineage>
        <taxon>Eukaryota</taxon>
        <taxon>Metazoa</taxon>
        <taxon>Ecdysozoa</taxon>
        <taxon>Arthropoda</taxon>
        <taxon>Hexapoda</taxon>
        <taxon>Insecta</taxon>
        <taxon>Pterygota</taxon>
        <taxon>Neoptera</taxon>
        <taxon>Endopterygota</taxon>
        <taxon>Hymenoptera</taxon>
        <taxon>Apocrita</taxon>
        <taxon>Aculeata</taxon>
        <taxon>Formicoidea</taxon>
        <taxon>Formicidae</taxon>
        <taxon>Myrmicinae</taxon>
        <taxon>Temnothorax</taxon>
    </lineage>
</organism>
<dbReference type="RefSeq" id="XP_024874017.1">
    <property type="nucleotide sequence ID" value="XM_025018249.1"/>
</dbReference>
<evidence type="ECO:0000313" key="6">
    <source>
        <dbReference type="Proteomes" id="UP000504618"/>
    </source>
</evidence>
<dbReference type="EC" id="2.7.7.49" evidence="1"/>
<feature type="domain" description="Reverse transcriptase" evidence="4">
    <location>
        <begin position="187"/>
        <end position="364"/>
    </location>
</feature>
<keyword evidence="6" id="KW-1185">Reference proteome</keyword>
<dbReference type="GO" id="GO:0003964">
    <property type="term" value="F:RNA-directed DNA polymerase activity"/>
    <property type="evidence" value="ECO:0007669"/>
    <property type="project" value="UniProtKB-EC"/>
</dbReference>
<dbReference type="Gene3D" id="3.10.10.10">
    <property type="entry name" value="HIV Type 1 Reverse Transcriptase, subunit A, domain 1"/>
    <property type="match status" value="1"/>
</dbReference>
<dbReference type="PROSITE" id="PS50878">
    <property type="entry name" value="RT_POL"/>
    <property type="match status" value="1"/>
</dbReference>
<dbReference type="Gene3D" id="1.10.340.70">
    <property type="match status" value="1"/>
</dbReference>
<protein>
    <recommendedName>
        <fullName evidence="1">RNA-directed DNA polymerase</fullName>
        <ecNumber evidence="1">2.7.7.49</ecNumber>
    </recommendedName>
</protein>
<dbReference type="InterPro" id="IPR012337">
    <property type="entry name" value="RNaseH-like_sf"/>
</dbReference>
<sequence>MSLEGDPGKGWKKFKANFELFSVASGLDAKTTKIQAAALLHCIGEDVREIVETIVMTDAEKTDITAAEQADLQIKQLCEGTMKLDVHGVKQQSNETKKAGKKTKPNVNQGVRHKKRGGMQTNGQRDYREASQQRNDCHRCGYKHGYKCPAWGKTCMKYYQAVVIPCRRVPFQLLPKLEKELQRMVQDKIIVKVTEATEFVNPIVLVRKENGDLRICLDPQNLNEAILREHFVIPTFEELTRDMSGFKIFSTLDANKGFWQIELSENSSKLTTFATPFGRYKFLRMPFGPSNAPEIFQRTFTDIFGDIEGVEVYFDDVIIHAKNEQEHDDILQKVFRRARKYGVKFNLSKCKFKKKQVRYVGHIFCENGISIDEEKIEAIKRIPEPTNAKELSRFLGMVTALTKKDQLWSWLPLHRNEFEVLKQKLMEAPVLRYFDKDKQIVLSVDSSKDGMGAVILQENKPIAYASKSLTLNQQNYAQIEKELLAIVFGCQRFHQFLFGKEFIVETDHKPLEAIFEKPLDKCPLRLQRLRISLQNYSFVVKYKPGSQLYLADTLSRAHYNDENFDVIESAVEAQVDLINYVSITSKKFEIIREETSKDPELKELIKIIKEGWPKQKSEVDLLIRPYWIIRDELVIIKDVLCRGDRVVIPKILRADILNWLHYNHMGIEKTLLRAQETVYWPFIGKEITDVINSCPACLKYQNSNQKESLINRETADRPWSSVAVDLFHFDEKEYLLLVDMYSRYPEVVCLNQNTTHDRVISAVKSIFARHGKPDILYSDNGPQFVNNAFQRFLEEWEITQQTSSPRYPQSNGFIERHVQTIKRIKKKTLYDKRDMYLTLLEYRNTPISKTIPSPAQILFGRRLKGHVPVREELLNPCRDKTRIIRETNNQEVQYHSDDNNKENTNNVTEIGDSSVRVPSHGAYCDTRVSGVSKSAANHRRSADFGTPKFAPKRPMERISSD</sequence>
<accession>A0A6J1PVV2</accession>
<feature type="region of interest" description="Disordered" evidence="3">
    <location>
        <begin position="90"/>
        <end position="127"/>
    </location>
</feature>
<dbReference type="InterPro" id="IPR050951">
    <property type="entry name" value="Retrovirus_Pol_polyprotein"/>
</dbReference>
<evidence type="ECO:0000259" key="4">
    <source>
        <dbReference type="PROSITE" id="PS50878"/>
    </source>
</evidence>
<dbReference type="CDD" id="cd01647">
    <property type="entry name" value="RT_LTR"/>
    <property type="match status" value="1"/>
</dbReference>
<dbReference type="Pfam" id="PF17919">
    <property type="entry name" value="RT_RNaseH_2"/>
    <property type="match status" value="1"/>
</dbReference>
<evidence type="ECO:0000313" key="7">
    <source>
        <dbReference type="RefSeq" id="XP_024874017.1"/>
    </source>
</evidence>
<dbReference type="FunFam" id="3.30.420.10:FF:000063">
    <property type="entry name" value="Retrovirus-related Pol polyprotein from transposon 297-like Protein"/>
    <property type="match status" value="1"/>
</dbReference>
<dbReference type="Proteomes" id="UP000504618">
    <property type="component" value="Unplaced"/>
</dbReference>
<evidence type="ECO:0000256" key="1">
    <source>
        <dbReference type="ARBA" id="ARBA00012493"/>
    </source>
</evidence>
<dbReference type="GeneID" id="112455989"/>
<dbReference type="Pfam" id="PF17921">
    <property type="entry name" value="Integrase_H2C2"/>
    <property type="match status" value="1"/>
</dbReference>
<dbReference type="FunFam" id="1.10.340.70:FF:000003">
    <property type="entry name" value="Protein CBG25708"/>
    <property type="match status" value="1"/>
</dbReference>
<dbReference type="SUPFAM" id="SSF56672">
    <property type="entry name" value="DNA/RNA polymerases"/>
    <property type="match status" value="1"/>
</dbReference>
<dbReference type="GO" id="GO:0015074">
    <property type="term" value="P:DNA integration"/>
    <property type="evidence" value="ECO:0007669"/>
    <property type="project" value="InterPro"/>
</dbReference>